<dbReference type="AlphaFoldDB" id="A0A2U1UVY8"/>
<organism evidence="1 3">
    <name type="scientific">Brenneria nigrifluens DSM 30175 = ATCC 13028</name>
    <dbReference type="NCBI Taxonomy" id="1121120"/>
    <lineage>
        <taxon>Bacteria</taxon>
        <taxon>Pseudomonadati</taxon>
        <taxon>Pseudomonadota</taxon>
        <taxon>Gammaproteobacteria</taxon>
        <taxon>Enterobacterales</taxon>
        <taxon>Pectobacteriaceae</taxon>
        <taxon>Brenneria</taxon>
    </lineage>
</organism>
<protein>
    <submittedName>
        <fullName evidence="1">Uncharacterized protein</fullName>
    </submittedName>
</protein>
<keyword evidence="4" id="KW-1185">Reference proteome</keyword>
<accession>A0A2U1UVY8</accession>
<name>A0A2U1UVY8_9GAMM</name>
<dbReference type="Proteomes" id="UP000303847">
    <property type="component" value="Chromosome"/>
</dbReference>
<evidence type="ECO:0000313" key="2">
    <source>
        <dbReference type="EMBL" id="QCR05767.1"/>
    </source>
</evidence>
<dbReference type="EMBL" id="QDKK01000001">
    <property type="protein sequence ID" value="PWC25849.1"/>
    <property type="molecule type" value="Genomic_DNA"/>
</dbReference>
<sequence>MKKAKNTYDSKRVDSLKNIVRLVRNSAGNLCYGHIDKMSWVTDLGSEQNKVLIERLNTLKSGSGYLIKCRPAGKKECDDLYRSVMEIRLADKRSVHPVLMMIYFSPTSKNRGVMRMEFSPQHYSPVQITDLFLWLGRKGRLGKYLYRGLRSAWVTTIHYALDVVGMQFHDYLIGLKKMHGGEYYDLHGPEEGLRLGLSTLVASVYAKVNAPSLSVEERYAAALLTLEESQLEHFLRLELRFSPGKQKLMLRNLSHMTNLVSRLAFWHRDMLEDKGLDPDFVKRLGEMPVPDARAKFRPASKLNGKAVSATQKAAKKRVDKRMKEHRVTLFDAEAIWGLLPSVLAKLGILAQPQYWEYNNRQKWLEYRGK</sequence>
<dbReference type="OrthoDB" id="6627626at2"/>
<proteinExistence type="predicted"/>
<dbReference type="Proteomes" id="UP000295985">
    <property type="component" value="Unassembled WGS sequence"/>
</dbReference>
<evidence type="ECO:0000313" key="3">
    <source>
        <dbReference type="Proteomes" id="UP000295985"/>
    </source>
</evidence>
<evidence type="ECO:0000313" key="4">
    <source>
        <dbReference type="Proteomes" id="UP000303847"/>
    </source>
</evidence>
<dbReference type="RefSeq" id="WP_009114094.1">
    <property type="nucleotide sequence ID" value="NZ_CP034036.1"/>
</dbReference>
<evidence type="ECO:0000313" key="1">
    <source>
        <dbReference type="EMBL" id="PWC25849.1"/>
    </source>
</evidence>
<reference evidence="1 3" key="1">
    <citation type="submission" date="2018-04" db="EMBL/GenBank/DDBJ databases">
        <title>Brenneria corticis sp.nov.</title>
        <authorList>
            <person name="Li Y."/>
        </authorList>
    </citation>
    <scope>NUCLEOTIDE SEQUENCE [LARGE SCALE GENOMIC DNA]</scope>
    <source>
        <strain evidence="1 3">LMG 2694</strain>
    </source>
</reference>
<dbReference type="EMBL" id="CP034036">
    <property type="protein sequence ID" value="QCR05767.1"/>
    <property type="molecule type" value="Genomic_DNA"/>
</dbReference>
<reference evidence="2 4" key="2">
    <citation type="submission" date="2018-11" db="EMBL/GenBank/DDBJ databases">
        <title>Genome sequences of Brenneria nigrifluens and Brenneria rubrifaciens.</title>
        <authorList>
            <person name="Poret-Peterson A.T."/>
            <person name="McClean A.E."/>
            <person name="Kluepfel D.A."/>
        </authorList>
    </citation>
    <scope>NUCLEOTIDE SEQUENCE [LARGE SCALE GENOMIC DNA]</scope>
    <source>
        <strain evidence="2 4">ATCC 13028</strain>
    </source>
</reference>
<gene>
    <name evidence="1" type="ORF">DDT54_00500</name>
    <name evidence="2" type="ORF">EH206_17215</name>
</gene>